<keyword evidence="2" id="KW-1185">Reference proteome</keyword>
<protein>
    <submittedName>
        <fullName evidence="1">Uncharacterized protein</fullName>
    </submittedName>
</protein>
<dbReference type="Proteomes" id="UP001159641">
    <property type="component" value="Unassembled WGS sequence"/>
</dbReference>
<gene>
    <name evidence="1" type="ORF">J1605_009255</name>
</gene>
<evidence type="ECO:0000313" key="1">
    <source>
        <dbReference type="EMBL" id="KAJ8783381.1"/>
    </source>
</evidence>
<sequence length="28" mass="3232">MCQTAKSPITSLHERAKLQKTAYIRGWL</sequence>
<comment type="caution">
    <text evidence="1">The sequence shown here is derived from an EMBL/GenBank/DDBJ whole genome shotgun (WGS) entry which is preliminary data.</text>
</comment>
<dbReference type="AlphaFoldDB" id="A0AB34GX87"/>
<evidence type="ECO:0000313" key="2">
    <source>
        <dbReference type="Proteomes" id="UP001159641"/>
    </source>
</evidence>
<organism evidence="1 2">
    <name type="scientific">Eschrichtius robustus</name>
    <name type="common">California gray whale</name>
    <name type="synonym">Eschrichtius gibbosus</name>
    <dbReference type="NCBI Taxonomy" id="9764"/>
    <lineage>
        <taxon>Eukaryota</taxon>
        <taxon>Metazoa</taxon>
        <taxon>Chordata</taxon>
        <taxon>Craniata</taxon>
        <taxon>Vertebrata</taxon>
        <taxon>Euteleostomi</taxon>
        <taxon>Mammalia</taxon>
        <taxon>Eutheria</taxon>
        <taxon>Laurasiatheria</taxon>
        <taxon>Artiodactyla</taxon>
        <taxon>Whippomorpha</taxon>
        <taxon>Cetacea</taxon>
        <taxon>Mysticeti</taxon>
        <taxon>Eschrichtiidae</taxon>
        <taxon>Eschrichtius</taxon>
    </lineage>
</organism>
<reference evidence="1 2" key="1">
    <citation type="submission" date="2022-11" db="EMBL/GenBank/DDBJ databases">
        <title>Whole genome sequence of Eschrichtius robustus ER-17-0199.</title>
        <authorList>
            <person name="Bruniche-Olsen A."/>
            <person name="Black A.N."/>
            <person name="Fields C.J."/>
            <person name="Walden K."/>
            <person name="Dewoody J.A."/>
        </authorList>
    </citation>
    <scope>NUCLEOTIDE SEQUENCE [LARGE SCALE GENOMIC DNA]</scope>
    <source>
        <strain evidence="1">ER-17-0199</strain>
        <tissue evidence="1">Blubber</tissue>
    </source>
</reference>
<proteinExistence type="predicted"/>
<accession>A0AB34GX87</accession>
<name>A0AB34GX87_ESCRO</name>
<dbReference type="EMBL" id="JAIQCJ010002085">
    <property type="protein sequence ID" value="KAJ8783381.1"/>
    <property type="molecule type" value="Genomic_DNA"/>
</dbReference>